<feature type="domain" description="F-box" evidence="1">
    <location>
        <begin position="15"/>
        <end position="49"/>
    </location>
</feature>
<dbReference type="InterPro" id="IPR017451">
    <property type="entry name" value="F-box-assoc_interact_dom"/>
</dbReference>
<dbReference type="NCBIfam" id="TIGR01640">
    <property type="entry name" value="F_box_assoc_1"/>
    <property type="match status" value="1"/>
</dbReference>
<sequence>MAENSSSAQMVASSDDLLIEIIQRLPFNTFAQLRLVSNYWNSLMLDPKLGLSHNRPALGLIFEGLDIGHETPSSYIIFLDKSITPPIRNMIPPKVDTFYRHCKILHSCNGLLLCVSKRDGPKYYVFNPTTRKHIQLPDVVFDHSRVSIRGMYLAFDPSKSPHYKVVCVMRSFAERLHLFEVYSSETRSWRKGGDLFKADFDCEDGVHLNGANYEDGVYWNGANFEDGVYWNRAIHWVNISIKPQGSTCFTKPPREPVYFSLDCDQTPKVFPKPPLQNKPYYKNDYYFGESCDHLHFIDAHRTSNKLVVYEMKRDYSEWFVKYNVNVGFGEWYIRHEFTDTSRRYIVVRGKNDEDSFLVVATGQRIVRYNFELKTCEILYEFKPKFEDRPVSWGAKRPFQYIQSLCPV</sequence>
<dbReference type="InterPro" id="IPR001810">
    <property type="entry name" value="F-box_dom"/>
</dbReference>
<name>A0ABD3DHI3_9LAMI</name>
<evidence type="ECO:0000259" key="1">
    <source>
        <dbReference type="Pfam" id="PF00646"/>
    </source>
</evidence>
<evidence type="ECO:0000313" key="3">
    <source>
        <dbReference type="EMBL" id="KAL3641773.1"/>
    </source>
</evidence>
<dbReference type="InterPro" id="IPR006527">
    <property type="entry name" value="F-box-assoc_dom_typ1"/>
</dbReference>
<evidence type="ECO:0008006" key="5">
    <source>
        <dbReference type="Google" id="ProtNLM"/>
    </source>
</evidence>
<comment type="caution">
    <text evidence="3">The sequence shown here is derived from an EMBL/GenBank/DDBJ whole genome shotgun (WGS) entry which is preliminary data.</text>
</comment>
<dbReference type="Proteomes" id="UP001632038">
    <property type="component" value="Unassembled WGS sequence"/>
</dbReference>
<dbReference type="EMBL" id="JAVIJP010000016">
    <property type="protein sequence ID" value="KAL3641773.1"/>
    <property type="molecule type" value="Genomic_DNA"/>
</dbReference>
<dbReference type="PANTHER" id="PTHR35546:SF134">
    <property type="entry name" value="F-BOX ASSOCIATED DOMAIN-CONTAINING PROTEIN"/>
    <property type="match status" value="1"/>
</dbReference>
<evidence type="ECO:0000259" key="2">
    <source>
        <dbReference type="Pfam" id="PF07734"/>
    </source>
</evidence>
<proteinExistence type="predicted"/>
<protein>
    <recommendedName>
        <fullName evidence="5">F-box domain-containing protein</fullName>
    </recommendedName>
</protein>
<keyword evidence="4" id="KW-1185">Reference proteome</keyword>
<dbReference type="InterPro" id="IPR055290">
    <property type="entry name" value="At3g26010-like"/>
</dbReference>
<dbReference type="PANTHER" id="PTHR35546">
    <property type="entry name" value="F-BOX PROTEIN INTERACTION DOMAIN PROTEIN-RELATED"/>
    <property type="match status" value="1"/>
</dbReference>
<dbReference type="InterPro" id="IPR036047">
    <property type="entry name" value="F-box-like_dom_sf"/>
</dbReference>
<accession>A0ABD3DHI3</accession>
<dbReference type="AlphaFoldDB" id="A0ABD3DHI3"/>
<dbReference type="SUPFAM" id="SSF81383">
    <property type="entry name" value="F-box domain"/>
    <property type="match status" value="1"/>
</dbReference>
<reference evidence="4" key="1">
    <citation type="journal article" date="2024" name="IScience">
        <title>Strigolactones Initiate the Formation of Haustorium-like Structures in Castilleja.</title>
        <authorList>
            <person name="Buerger M."/>
            <person name="Peterson D."/>
            <person name="Chory J."/>
        </authorList>
    </citation>
    <scope>NUCLEOTIDE SEQUENCE [LARGE SCALE GENOMIC DNA]</scope>
</reference>
<organism evidence="3 4">
    <name type="scientific">Castilleja foliolosa</name>
    <dbReference type="NCBI Taxonomy" id="1961234"/>
    <lineage>
        <taxon>Eukaryota</taxon>
        <taxon>Viridiplantae</taxon>
        <taxon>Streptophyta</taxon>
        <taxon>Embryophyta</taxon>
        <taxon>Tracheophyta</taxon>
        <taxon>Spermatophyta</taxon>
        <taxon>Magnoliopsida</taxon>
        <taxon>eudicotyledons</taxon>
        <taxon>Gunneridae</taxon>
        <taxon>Pentapetalae</taxon>
        <taxon>asterids</taxon>
        <taxon>lamiids</taxon>
        <taxon>Lamiales</taxon>
        <taxon>Orobanchaceae</taxon>
        <taxon>Pedicularideae</taxon>
        <taxon>Castillejinae</taxon>
        <taxon>Castilleja</taxon>
    </lineage>
</organism>
<gene>
    <name evidence="3" type="ORF">CASFOL_012588</name>
</gene>
<feature type="domain" description="F-box associated beta-propeller type 1" evidence="2">
    <location>
        <begin position="98"/>
        <end position="213"/>
    </location>
</feature>
<dbReference type="Pfam" id="PF07734">
    <property type="entry name" value="FBA_1"/>
    <property type="match status" value="1"/>
</dbReference>
<dbReference type="Pfam" id="PF00646">
    <property type="entry name" value="F-box"/>
    <property type="match status" value="1"/>
</dbReference>
<evidence type="ECO:0000313" key="4">
    <source>
        <dbReference type="Proteomes" id="UP001632038"/>
    </source>
</evidence>